<organism evidence="2 3">
    <name type="scientific">Salvia divinorum</name>
    <name type="common">Maria pastora</name>
    <name type="synonym">Diviner's sage</name>
    <dbReference type="NCBI Taxonomy" id="28513"/>
    <lineage>
        <taxon>Eukaryota</taxon>
        <taxon>Viridiplantae</taxon>
        <taxon>Streptophyta</taxon>
        <taxon>Embryophyta</taxon>
        <taxon>Tracheophyta</taxon>
        <taxon>Spermatophyta</taxon>
        <taxon>Magnoliopsida</taxon>
        <taxon>eudicotyledons</taxon>
        <taxon>Gunneridae</taxon>
        <taxon>Pentapetalae</taxon>
        <taxon>asterids</taxon>
        <taxon>lamiids</taxon>
        <taxon>Lamiales</taxon>
        <taxon>Lamiaceae</taxon>
        <taxon>Nepetoideae</taxon>
        <taxon>Mentheae</taxon>
        <taxon>Salviinae</taxon>
        <taxon>Salvia</taxon>
        <taxon>Salvia subgen. Calosphace</taxon>
    </lineage>
</organism>
<dbReference type="AlphaFoldDB" id="A0ABD1HEY2"/>
<comment type="caution">
    <text evidence="2">The sequence shown here is derived from an EMBL/GenBank/DDBJ whole genome shotgun (WGS) entry which is preliminary data.</text>
</comment>
<dbReference type="EMBL" id="JBEAFC010000006">
    <property type="protein sequence ID" value="KAL1553586.1"/>
    <property type="molecule type" value="Genomic_DNA"/>
</dbReference>
<name>A0ABD1HEY2_SALDI</name>
<dbReference type="Proteomes" id="UP001567538">
    <property type="component" value="Unassembled WGS sequence"/>
</dbReference>
<evidence type="ECO:0000256" key="1">
    <source>
        <dbReference type="SAM" id="MobiDB-lite"/>
    </source>
</evidence>
<feature type="compositionally biased region" description="Basic and acidic residues" evidence="1">
    <location>
        <begin position="7"/>
        <end position="30"/>
    </location>
</feature>
<gene>
    <name evidence="2" type="ORF">AAHA92_14243</name>
</gene>
<reference evidence="2 3" key="1">
    <citation type="submission" date="2024-06" db="EMBL/GenBank/DDBJ databases">
        <title>A chromosome level genome sequence of Diviner's sage (Salvia divinorum).</title>
        <authorList>
            <person name="Ford S.A."/>
            <person name="Ro D.-K."/>
            <person name="Ness R.W."/>
            <person name="Phillips M.A."/>
        </authorList>
    </citation>
    <scope>NUCLEOTIDE SEQUENCE [LARGE SCALE GENOMIC DNA]</scope>
    <source>
        <strain evidence="2">SAF-2024a</strain>
        <tissue evidence="2">Leaf</tissue>
    </source>
</reference>
<evidence type="ECO:0000313" key="3">
    <source>
        <dbReference type="Proteomes" id="UP001567538"/>
    </source>
</evidence>
<evidence type="ECO:0000313" key="2">
    <source>
        <dbReference type="EMBL" id="KAL1553586.1"/>
    </source>
</evidence>
<sequence>MNSSSKRGRDDKDAPAPKKEAKLDVTKAEEEEAGEWKEAVEAFLEAEAEVLRWSGVDEEMAWASCWFPFWEGQAPSDAYEALYGDVWDYDIWGFKNSHK</sequence>
<proteinExistence type="predicted"/>
<protein>
    <submittedName>
        <fullName evidence="2">Uncharacterized protein</fullName>
    </submittedName>
</protein>
<feature type="region of interest" description="Disordered" evidence="1">
    <location>
        <begin position="1"/>
        <end position="30"/>
    </location>
</feature>
<keyword evidence="3" id="KW-1185">Reference proteome</keyword>
<accession>A0ABD1HEY2</accession>